<dbReference type="EMBL" id="WIRE01000001">
    <property type="protein sequence ID" value="MQX53287.1"/>
    <property type="molecule type" value="Genomic_DNA"/>
</dbReference>
<comment type="caution">
    <text evidence="2">The sequence shown here is derived from an EMBL/GenBank/DDBJ whole genome shotgun (WGS) entry which is preliminary data.</text>
</comment>
<dbReference type="AlphaFoldDB" id="A0A6N7LSE0"/>
<feature type="transmembrane region" description="Helical" evidence="1">
    <location>
        <begin position="119"/>
        <end position="143"/>
    </location>
</feature>
<feature type="transmembrane region" description="Helical" evidence="1">
    <location>
        <begin position="77"/>
        <end position="98"/>
    </location>
</feature>
<keyword evidence="1" id="KW-0812">Transmembrane</keyword>
<reference evidence="2 3" key="1">
    <citation type="submission" date="2019-10" db="EMBL/GenBank/DDBJ databases">
        <title>Alcanivorax sp.PA15-N-34 draft genome sequence.</title>
        <authorList>
            <person name="Liao X."/>
            <person name="Shao Z."/>
        </authorList>
    </citation>
    <scope>NUCLEOTIDE SEQUENCE [LARGE SCALE GENOMIC DNA]</scope>
    <source>
        <strain evidence="2 3">PA15-N-34</strain>
    </source>
</reference>
<organism evidence="2 3">
    <name type="scientific">Alcanivorax sediminis</name>
    <dbReference type="NCBI Taxonomy" id="2663008"/>
    <lineage>
        <taxon>Bacteria</taxon>
        <taxon>Pseudomonadati</taxon>
        <taxon>Pseudomonadota</taxon>
        <taxon>Gammaproteobacteria</taxon>
        <taxon>Oceanospirillales</taxon>
        <taxon>Alcanivoracaceae</taxon>
        <taxon>Alcanivorax</taxon>
    </lineage>
</organism>
<gene>
    <name evidence="2" type="ORF">GFN93_08500</name>
</gene>
<evidence type="ECO:0000313" key="2">
    <source>
        <dbReference type="EMBL" id="MQX53287.1"/>
    </source>
</evidence>
<proteinExistence type="predicted"/>
<protein>
    <submittedName>
        <fullName evidence="2">Uncharacterized protein</fullName>
    </submittedName>
</protein>
<dbReference type="Proteomes" id="UP000469421">
    <property type="component" value="Unassembled WGS sequence"/>
</dbReference>
<keyword evidence="1" id="KW-1133">Transmembrane helix</keyword>
<name>A0A6N7LSE0_9GAMM</name>
<feature type="transmembrane region" description="Helical" evidence="1">
    <location>
        <begin position="46"/>
        <end position="65"/>
    </location>
</feature>
<accession>A0A6N7LSE0</accession>
<dbReference type="RefSeq" id="WP_153500539.1">
    <property type="nucleotide sequence ID" value="NZ_WIRE01000001.1"/>
</dbReference>
<feature type="transmembrane region" description="Helical" evidence="1">
    <location>
        <begin position="6"/>
        <end position="25"/>
    </location>
</feature>
<keyword evidence="3" id="KW-1185">Reference proteome</keyword>
<evidence type="ECO:0000313" key="3">
    <source>
        <dbReference type="Proteomes" id="UP000469421"/>
    </source>
</evidence>
<keyword evidence="1" id="KW-0472">Membrane</keyword>
<evidence type="ECO:0000256" key="1">
    <source>
        <dbReference type="SAM" id="Phobius"/>
    </source>
</evidence>
<sequence length="145" mass="16381">MSALQLLHLSAVMFWIGCVATEIIVEQYGGRHPRWKLAVPDLHRMIDRWVEIPAFVTVLITGALLFDHQRFLTEGLYQLKISAGLAAVFANLFCLYPVRQRYLATEAGQEQSARRYGHWIDASALLGMPFGAIALGIGIYWLLQH</sequence>